<name>B4SA44_PELPB</name>
<dbReference type="RefSeq" id="WP_012508228.1">
    <property type="nucleotide sequence ID" value="NC_011060.1"/>
</dbReference>
<evidence type="ECO:0000259" key="18">
    <source>
        <dbReference type="Pfam" id="PF01746"/>
    </source>
</evidence>
<dbReference type="STRING" id="324925.Ppha_1490"/>
<keyword evidence="20" id="KW-1185">Reference proteome</keyword>
<evidence type="ECO:0000256" key="17">
    <source>
        <dbReference type="RuleBase" id="RU003464"/>
    </source>
</evidence>
<evidence type="ECO:0000256" key="5">
    <source>
        <dbReference type="ARBA" id="ARBA00012807"/>
    </source>
</evidence>
<reference evidence="19 20" key="1">
    <citation type="submission" date="2008-06" db="EMBL/GenBank/DDBJ databases">
        <title>Complete sequence of Pelodictyon phaeoclathratiforme BU-1.</title>
        <authorList>
            <consortium name="US DOE Joint Genome Institute"/>
            <person name="Lucas S."/>
            <person name="Copeland A."/>
            <person name="Lapidus A."/>
            <person name="Glavina del Rio T."/>
            <person name="Dalin E."/>
            <person name="Tice H."/>
            <person name="Bruce D."/>
            <person name="Goodwin L."/>
            <person name="Pitluck S."/>
            <person name="Schmutz J."/>
            <person name="Larimer F."/>
            <person name="Land M."/>
            <person name="Hauser L."/>
            <person name="Kyrpides N."/>
            <person name="Mikhailova N."/>
            <person name="Liu Z."/>
            <person name="Li T."/>
            <person name="Zhao F."/>
            <person name="Overmann J."/>
            <person name="Bryant D.A."/>
            <person name="Richardson P."/>
        </authorList>
    </citation>
    <scope>NUCLEOTIDE SEQUENCE [LARGE SCALE GENOMIC DNA]</scope>
    <source>
        <strain evidence="20">DSM 5477 / BU-1</strain>
    </source>
</reference>
<evidence type="ECO:0000256" key="10">
    <source>
        <dbReference type="ARBA" id="ARBA00022691"/>
    </source>
</evidence>
<evidence type="ECO:0000256" key="8">
    <source>
        <dbReference type="ARBA" id="ARBA00022603"/>
    </source>
</evidence>
<dbReference type="InterPro" id="IPR002649">
    <property type="entry name" value="tRNA_m1G_MeTrfase_TrmD"/>
</dbReference>
<keyword evidence="9 15" id="KW-0808">Transferase</keyword>
<feature type="domain" description="tRNA methyltransferase TRMD/TRM10-type" evidence="18">
    <location>
        <begin position="14"/>
        <end position="237"/>
    </location>
</feature>
<keyword evidence="11 15" id="KW-0819">tRNA processing</keyword>
<dbReference type="GO" id="GO:0052906">
    <property type="term" value="F:tRNA (guanine(37)-N1)-methyltransferase activity"/>
    <property type="evidence" value="ECO:0007669"/>
    <property type="project" value="UniProtKB-UniRule"/>
</dbReference>
<dbReference type="NCBIfam" id="TIGR00088">
    <property type="entry name" value="trmD"/>
    <property type="match status" value="1"/>
</dbReference>
<comment type="subcellular location">
    <subcellularLocation>
        <location evidence="2 15 17">Cytoplasm</location>
    </subcellularLocation>
</comment>
<dbReference type="HAMAP" id="MF_00605">
    <property type="entry name" value="TrmD"/>
    <property type="match status" value="1"/>
</dbReference>
<dbReference type="InterPro" id="IPR016009">
    <property type="entry name" value="tRNA_MeTrfase_TRMD/TRM10"/>
</dbReference>
<evidence type="ECO:0000313" key="20">
    <source>
        <dbReference type="Proteomes" id="UP000002724"/>
    </source>
</evidence>
<dbReference type="EMBL" id="CP001110">
    <property type="protein sequence ID" value="ACF43740.1"/>
    <property type="molecule type" value="Genomic_DNA"/>
</dbReference>
<evidence type="ECO:0000256" key="1">
    <source>
        <dbReference type="ARBA" id="ARBA00002634"/>
    </source>
</evidence>
<dbReference type="AlphaFoldDB" id="B4SA44"/>
<evidence type="ECO:0000256" key="9">
    <source>
        <dbReference type="ARBA" id="ARBA00022679"/>
    </source>
</evidence>
<dbReference type="InterPro" id="IPR029028">
    <property type="entry name" value="Alpha/beta_knot_MTases"/>
</dbReference>
<accession>B4SA44</accession>
<evidence type="ECO:0000256" key="15">
    <source>
        <dbReference type="HAMAP-Rule" id="MF_00605"/>
    </source>
</evidence>
<evidence type="ECO:0000256" key="3">
    <source>
        <dbReference type="ARBA" id="ARBA00007630"/>
    </source>
</evidence>
<keyword evidence="8 15" id="KW-0489">Methyltransferase</keyword>
<dbReference type="HOGENOM" id="CLU_047363_0_1_10"/>
<dbReference type="eggNOG" id="COG0336">
    <property type="taxonomic scope" value="Bacteria"/>
</dbReference>
<organism evidence="19 20">
    <name type="scientific">Pelodictyon phaeoclathratiforme (strain DSM 5477 / BU-1)</name>
    <dbReference type="NCBI Taxonomy" id="324925"/>
    <lineage>
        <taxon>Bacteria</taxon>
        <taxon>Pseudomonadati</taxon>
        <taxon>Chlorobiota</taxon>
        <taxon>Chlorobiia</taxon>
        <taxon>Chlorobiales</taxon>
        <taxon>Chlorobiaceae</taxon>
        <taxon>Chlorobium/Pelodictyon group</taxon>
        <taxon>Pelodictyon</taxon>
    </lineage>
</organism>
<dbReference type="Proteomes" id="UP000002724">
    <property type="component" value="Chromosome"/>
</dbReference>
<dbReference type="Pfam" id="PF01746">
    <property type="entry name" value="tRNA_m1G_MT"/>
    <property type="match status" value="1"/>
</dbReference>
<proteinExistence type="inferred from homology"/>
<evidence type="ECO:0000256" key="16">
    <source>
        <dbReference type="PIRSR" id="PIRSR000386-1"/>
    </source>
</evidence>
<dbReference type="Gene3D" id="1.10.1270.20">
    <property type="entry name" value="tRNA(m1g37)methyltransferase, domain 2"/>
    <property type="match status" value="1"/>
</dbReference>
<dbReference type="InterPro" id="IPR023148">
    <property type="entry name" value="tRNA_m1G_MeTrfase_C_sf"/>
</dbReference>
<comment type="subunit">
    <text evidence="4 15 17">Homodimer.</text>
</comment>
<dbReference type="GO" id="GO:0005829">
    <property type="term" value="C:cytosol"/>
    <property type="evidence" value="ECO:0007669"/>
    <property type="project" value="TreeGrafter"/>
</dbReference>
<protein>
    <recommendedName>
        <fullName evidence="6 15">tRNA (guanine-N(1)-)-methyltransferase</fullName>
        <ecNumber evidence="5 15">2.1.1.228</ecNumber>
    </recommendedName>
    <alternativeName>
        <fullName evidence="12 15">M1G-methyltransferase</fullName>
    </alternativeName>
    <alternativeName>
        <fullName evidence="13 15">tRNA [GM37] methyltransferase</fullName>
    </alternativeName>
</protein>
<feature type="binding site" evidence="15 16">
    <location>
        <position position="125"/>
    </location>
    <ligand>
        <name>S-adenosyl-L-methionine</name>
        <dbReference type="ChEBI" id="CHEBI:59789"/>
    </ligand>
</feature>
<comment type="function">
    <text evidence="1 15 17">Specifically methylates guanosine-37 in various tRNAs.</text>
</comment>
<keyword evidence="7 15" id="KW-0963">Cytoplasm</keyword>
<evidence type="ECO:0000256" key="4">
    <source>
        <dbReference type="ARBA" id="ARBA00011738"/>
    </source>
</evidence>
<dbReference type="InterPro" id="IPR029026">
    <property type="entry name" value="tRNA_m1G_MTases_N"/>
</dbReference>
<dbReference type="GO" id="GO:0002939">
    <property type="term" value="P:tRNA N1-guanine methylation"/>
    <property type="evidence" value="ECO:0007669"/>
    <property type="project" value="TreeGrafter"/>
</dbReference>
<comment type="catalytic activity">
    <reaction evidence="14 15 17">
        <text>guanosine(37) in tRNA + S-adenosyl-L-methionine = N(1)-methylguanosine(37) in tRNA + S-adenosyl-L-homocysteine + H(+)</text>
        <dbReference type="Rhea" id="RHEA:36899"/>
        <dbReference type="Rhea" id="RHEA-COMP:10145"/>
        <dbReference type="Rhea" id="RHEA-COMP:10147"/>
        <dbReference type="ChEBI" id="CHEBI:15378"/>
        <dbReference type="ChEBI" id="CHEBI:57856"/>
        <dbReference type="ChEBI" id="CHEBI:59789"/>
        <dbReference type="ChEBI" id="CHEBI:73542"/>
        <dbReference type="ChEBI" id="CHEBI:74269"/>
        <dbReference type="EC" id="2.1.1.228"/>
    </reaction>
</comment>
<evidence type="ECO:0000256" key="12">
    <source>
        <dbReference type="ARBA" id="ARBA00029736"/>
    </source>
</evidence>
<dbReference type="EC" id="2.1.1.228" evidence="5 15"/>
<dbReference type="CDD" id="cd18080">
    <property type="entry name" value="TrmD-like"/>
    <property type="match status" value="1"/>
</dbReference>
<dbReference type="Gene3D" id="3.40.1280.10">
    <property type="match status" value="1"/>
</dbReference>
<evidence type="ECO:0000256" key="11">
    <source>
        <dbReference type="ARBA" id="ARBA00022694"/>
    </source>
</evidence>
<sequence length="248" mass="28032">MVVPETPSQLRNAIRIDVISVIPGFFDSPLDNGLLSIARRKELADIYVHNLHDYGLGRYRQVDDSPFGGGAGMVIRPEPVFACIEALKAEREYDEVIFLSPDGELFEQSMANRFSRMHNLIILCGHYKAVDERIRQKLITMEISIGDVVVSGGEIPALFLMDALVRVIPGVLGDSESALTDSFQTELLDCTYYTRPAEFRGMKVPEVLLTGHHSNIEQWRSENALERTRKRRPDLLDKECLELKNKIT</sequence>
<evidence type="ECO:0000256" key="7">
    <source>
        <dbReference type="ARBA" id="ARBA00022490"/>
    </source>
</evidence>
<comment type="caution">
    <text evidence="15">Lacks conserved residue(s) required for the propagation of feature annotation.</text>
</comment>
<dbReference type="NCBIfam" id="NF000648">
    <property type="entry name" value="PRK00026.1"/>
    <property type="match status" value="1"/>
</dbReference>
<dbReference type="KEGG" id="pph:Ppha_1490"/>
<dbReference type="SUPFAM" id="SSF75217">
    <property type="entry name" value="alpha/beta knot"/>
    <property type="match status" value="1"/>
</dbReference>
<comment type="similarity">
    <text evidence="3 15 17">Belongs to the RNA methyltransferase TrmD family.</text>
</comment>
<evidence type="ECO:0000256" key="6">
    <source>
        <dbReference type="ARBA" id="ARBA00014679"/>
    </source>
</evidence>
<evidence type="ECO:0000256" key="13">
    <source>
        <dbReference type="ARBA" id="ARBA00033392"/>
    </source>
</evidence>
<dbReference type="PANTHER" id="PTHR46417:SF1">
    <property type="entry name" value="TRNA (GUANINE-N(1)-)-METHYLTRANSFERASE"/>
    <property type="match status" value="1"/>
</dbReference>
<dbReference type="PIRSF" id="PIRSF000386">
    <property type="entry name" value="tRNA_mtase"/>
    <property type="match status" value="1"/>
</dbReference>
<dbReference type="PANTHER" id="PTHR46417">
    <property type="entry name" value="TRNA (GUANINE-N(1)-)-METHYLTRANSFERASE"/>
    <property type="match status" value="1"/>
</dbReference>
<gene>
    <name evidence="15" type="primary">trmD</name>
    <name evidence="19" type="ordered locus">Ppha_1490</name>
</gene>
<evidence type="ECO:0000256" key="2">
    <source>
        <dbReference type="ARBA" id="ARBA00004496"/>
    </source>
</evidence>
<evidence type="ECO:0000256" key="14">
    <source>
        <dbReference type="ARBA" id="ARBA00047783"/>
    </source>
</evidence>
<keyword evidence="10 15" id="KW-0949">S-adenosyl-L-methionine</keyword>
<dbReference type="FunFam" id="1.10.1270.20:FF:000001">
    <property type="entry name" value="tRNA (guanine-N(1)-)-methyltransferase"/>
    <property type="match status" value="1"/>
</dbReference>
<evidence type="ECO:0000313" key="19">
    <source>
        <dbReference type="EMBL" id="ACF43740.1"/>
    </source>
</evidence>